<gene>
    <name evidence="7" type="ORF">CBYS24578_00013664</name>
</gene>
<evidence type="ECO:0000259" key="6">
    <source>
        <dbReference type="Pfam" id="PF24883"/>
    </source>
</evidence>
<keyword evidence="8" id="KW-1185">Reference proteome</keyword>
<feature type="repeat" description="WD" evidence="3">
    <location>
        <begin position="1140"/>
        <end position="1171"/>
    </location>
</feature>
<dbReference type="Gene3D" id="3.40.50.300">
    <property type="entry name" value="P-loop containing nucleotide triphosphate hydrolases"/>
    <property type="match status" value="1"/>
</dbReference>
<dbReference type="SUPFAM" id="SSF50998">
    <property type="entry name" value="Quinoprotein alcohol dehydrogenase-like"/>
    <property type="match status" value="1"/>
</dbReference>
<proteinExistence type="predicted"/>
<dbReference type="InterPro" id="IPR011047">
    <property type="entry name" value="Quinoprotein_ADH-like_sf"/>
</dbReference>
<dbReference type="Pfam" id="PF24809">
    <property type="entry name" value="DUF7708"/>
    <property type="match status" value="1"/>
</dbReference>
<evidence type="ECO:0008006" key="9">
    <source>
        <dbReference type="Google" id="ProtNLM"/>
    </source>
</evidence>
<evidence type="ECO:0000256" key="4">
    <source>
        <dbReference type="SAM" id="MobiDB-lite"/>
    </source>
</evidence>
<evidence type="ECO:0000313" key="7">
    <source>
        <dbReference type="EMBL" id="CAG9987022.1"/>
    </source>
</evidence>
<dbReference type="InterPro" id="IPR019775">
    <property type="entry name" value="WD40_repeat_CS"/>
</dbReference>
<feature type="repeat" description="WD" evidence="3">
    <location>
        <begin position="1298"/>
        <end position="1330"/>
    </location>
</feature>
<reference evidence="7 8" key="2">
    <citation type="submission" date="2021-10" db="EMBL/GenBank/DDBJ databases">
        <authorList>
            <person name="Piombo E."/>
        </authorList>
    </citation>
    <scope>NUCLEOTIDE SEQUENCE [LARGE SCALE GENOMIC DNA]</scope>
</reference>
<dbReference type="PANTHER" id="PTHR19848:SF8">
    <property type="entry name" value="F-BOX AND WD REPEAT DOMAIN CONTAINING 7"/>
    <property type="match status" value="1"/>
</dbReference>
<feature type="compositionally biased region" description="Polar residues" evidence="4">
    <location>
        <begin position="75"/>
        <end position="96"/>
    </location>
</feature>
<reference evidence="8" key="1">
    <citation type="submission" date="2019-06" db="EMBL/GenBank/DDBJ databases">
        <authorList>
            <person name="Broberg M."/>
        </authorList>
    </citation>
    <scope>NUCLEOTIDE SEQUENCE [LARGE SCALE GENOMIC DNA]</scope>
</reference>
<dbReference type="CDD" id="cd00200">
    <property type="entry name" value="WD40"/>
    <property type="match status" value="1"/>
</dbReference>
<dbReference type="Pfam" id="PF00400">
    <property type="entry name" value="WD40"/>
    <property type="match status" value="9"/>
</dbReference>
<dbReference type="SUPFAM" id="SSF50978">
    <property type="entry name" value="WD40 repeat-like"/>
    <property type="match status" value="2"/>
</dbReference>
<evidence type="ECO:0000256" key="1">
    <source>
        <dbReference type="ARBA" id="ARBA00022574"/>
    </source>
</evidence>
<feature type="region of interest" description="Disordered" evidence="4">
    <location>
        <begin position="22"/>
        <end position="128"/>
    </location>
</feature>
<dbReference type="InterPro" id="IPR036322">
    <property type="entry name" value="WD40_repeat_dom_sf"/>
</dbReference>
<feature type="repeat" description="WD" evidence="3">
    <location>
        <begin position="1008"/>
        <end position="1040"/>
    </location>
</feature>
<feature type="repeat" description="WD" evidence="3">
    <location>
        <begin position="1172"/>
        <end position="1213"/>
    </location>
</feature>
<dbReference type="PANTHER" id="PTHR19848">
    <property type="entry name" value="WD40 REPEAT PROTEIN"/>
    <property type="match status" value="1"/>
</dbReference>
<dbReference type="PRINTS" id="PR00320">
    <property type="entry name" value="GPROTEINBRPT"/>
</dbReference>
<dbReference type="InterPro" id="IPR001680">
    <property type="entry name" value="WD40_rpt"/>
</dbReference>
<dbReference type="SUPFAM" id="SSF52540">
    <property type="entry name" value="P-loop containing nucleoside triphosphate hydrolases"/>
    <property type="match status" value="1"/>
</dbReference>
<dbReference type="PROSITE" id="PS50082">
    <property type="entry name" value="WD_REPEATS_2"/>
    <property type="match status" value="8"/>
</dbReference>
<evidence type="ECO:0000256" key="3">
    <source>
        <dbReference type="PROSITE-ProRule" id="PRU00221"/>
    </source>
</evidence>
<dbReference type="InterPro" id="IPR056125">
    <property type="entry name" value="DUF7708"/>
</dbReference>
<dbReference type="EMBL" id="CABFNO020001407">
    <property type="protein sequence ID" value="CAG9987022.1"/>
    <property type="molecule type" value="Genomic_DNA"/>
</dbReference>
<evidence type="ECO:0000313" key="8">
    <source>
        <dbReference type="Proteomes" id="UP000754883"/>
    </source>
</evidence>
<feature type="repeat" description="WD" evidence="3">
    <location>
        <begin position="1514"/>
        <end position="1554"/>
    </location>
</feature>
<dbReference type="InterPro" id="IPR056884">
    <property type="entry name" value="NPHP3-like_N"/>
</dbReference>
<evidence type="ECO:0000259" key="5">
    <source>
        <dbReference type="Pfam" id="PF24809"/>
    </source>
</evidence>
<dbReference type="OrthoDB" id="538223at2759"/>
<feature type="repeat" description="WD" evidence="3">
    <location>
        <begin position="1256"/>
        <end position="1297"/>
    </location>
</feature>
<organism evidence="7 8">
    <name type="scientific">Clonostachys byssicola</name>
    <dbReference type="NCBI Taxonomy" id="160290"/>
    <lineage>
        <taxon>Eukaryota</taxon>
        <taxon>Fungi</taxon>
        <taxon>Dikarya</taxon>
        <taxon>Ascomycota</taxon>
        <taxon>Pezizomycotina</taxon>
        <taxon>Sordariomycetes</taxon>
        <taxon>Hypocreomycetidae</taxon>
        <taxon>Hypocreales</taxon>
        <taxon>Bionectriaceae</taxon>
        <taxon>Clonostachys</taxon>
    </lineage>
</organism>
<dbReference type="PROSITE" id="PS50294">
    <property type="entry name" value="WD_REPEATS_REGION"/>
    <property type="match status" value="5"/>
</dbReference>
<sequence length="1692" mass="187100">MDANTPTENRWRRWARQAGCCIGDDNQTQEPNKPVPLVAVADAQNMPGNPPTSTSSTGYANPLPTPPSRPEGATTIDSNNAQGNTTQADGESSPIASQIDLGASGPMAIEGSDTGPQDATELASPGPNKIDLWDKALSQIQESQDKKSVDMVESIVQNLKAPGSDPLSSAKVIQKQLQDSVAGKEAKTGSDGWIIIIGQKEYHVREFVKKTIVILEKFAGTVSKFMGAVDVAVSFDPTHAALPWAAVRLVLTVIIAAHEFKGKVAVGLAKVAVLVSQCQIYQRFYMTSDTSTELDRSEVDSLEEAIVTVYTQSLLFLAFAYKKSKMRVLNASWKLSDLEGYFESLKDAGDGLVQAADRCQKLFEKQTAVQVGEVIKLLKDFDATIYEQRELIVDIGQRALLAELKCADGANYNSGDDQAEPRCHKETRVELLRAIETWMDTSEEKPIYWLQGNAGTGKSTISRTVAEMFDAKSKLGASFFFKRGRGDRASGSRFFTTISSQLCHNRPRFAQSVAKAISENRNIVTTNYTEQLEKLILEPTKALARDPNNCASILIVVDALDECEEDTHVKIMIESLGQIKKLKECGVDFRLFITSRPEVHIRRGFQEILDCQKEVVLHDISGDVIQQDITIYLKDELAQIRNRHNNVIGQFGQPIEEDWPGDKRIKSLAQMATPLFIFAATVCRLLDCDNPREEIDLILSQGQKPHDQILDGAYEAALRRILKGKENSSAESKTVGNFRVVVGSIVLLEEPLSVPALAQLLGASPETVFNMVTSVSSVLNVPRDKKTPVKTFHLSFREFLINKQRNKSPKLQIDEYETHRDLANKCLKLLLKSGILKNDICELGKLDTRNHDVTQNTIDGKLPPQVQYACRYWVHHTKKSKFKLHNEHPAYEFLKKHFLHWLEVLSLIRRLSETIGLIRELRELVDPNGSEEVSAFLHDANRFLLHSFTAIDQTPLQLYASALLFAPTNSIVRKLFEDEISWVIHKPTVEEDWSPCLQTMSRQSWGRSVSVSGNGKLIASGSSYDGIKVWDAATGALQKTLESQGDLMSVTFSFGSELIAAAYRGSTIKIWNTQTGRLQRTLRGNDDYRYDPTNGFILASSNSGLIASLSSEGIFEIWDASTGELRTTWKGYEEPAQFCVSFRGDGKLVASGSSDHTIKIWGAATGELQHTLTGHEDWIRSVVFSRDGSLLASASSDGSIRIWDATTWKLQSTLQGHANHVNPIAFSHDCKILASGSNDNNIQIWNLVTRTLHHTFAGHSGIVTSVAFPENNNLLVSASDDRTIKIWDITQVKPQSAIERHTKEIKSVAFLGNGTLVASVSDDRTIKVWDGATGLLKYTLEGHNSLIQSMKISADCTLIASASLDKTIKVWNAENGSLKYTLEGHNRHPATVAFSTDNNFIASIQQGDKKVKVWDAANGSVRYTYTTTEYYGGMIHSVTFLAEDKLIAIGVRNGFSNATFEILDAANGSFKYRFRSRPRTLAGFSSDSKMIATASVHDGIEIRDAASGLIKYTLKDHNDLIISVFSADNTLIASSSRNKTVKVWDIKEGKVKKTIHIGENRQHLSFFNNNLLMLHEPGHIVININTIPENGVAQVEVQNSMMMEPGANDLPEIKSVSQHTVVLQPHGCSLSLENEWVMWEGQKVVWLPPDCRPILGNAMCYTISPSGEMIAIGSSTGRLCLMGSFKTKRAQC</sequence>
<keyword evidence="1 3" id="KW-0853">WD repeat</keyword>
<accession>A0A9N9UBR8</accession>
<name>A0A9N9UBR8_9HYPO</name>
<feature type="repeat" description="WD" evidence="3">
    <location>
        <begin position="1340"/>
        <end position="1381"/>
    </location>
</feature>
<dbReference type="Gene3D" id="2.130.10.10">
    <property type="entry name" value="YVTN repeat-like/Quinoprotein amine dehydrogenase"/>
    <property type="match status" value="4"/>
</dbReference>
<dbReference type="InterPro" id="IPR027417">
    <property type="entry name" value="P-loop_NTPase"/>
</dbReference>
<feature type="repeat" description="WD" evidence="3">
    <location>
        <begin position="1214"/>
        <end position="1255"/>
    </location>
</feature>
<evidence type="ECO:0000256" key="2">
    <source>
        <dbReference type="ARBA" id="ARBA00022737"/>
    </source>
</evidence>
<dbReference type="InterPro" id="IPR015943">
    <property type="entry name" value="WD40/YVTN_repeat-like_dom_sf"/>
</dbReference>
<protein>
    <recommendedName>
        <fullName evidence="9">Vegetative incompatibility protein HET-E-1</fullName>
    </recommendedName>
</protein>
<comment type="caution">
    <text evidence="7">The sequence shown here is derived from an EMBL/GenBank/DDBJ whole genome shotgun (WGS) entry which is preliminary data.</text>
</comment>
<keyword evidence="2" id="KW-0677">Repeat</keyword>
<dbReference type="PROSITE" id="PS00678">
    <property type="entry name" value="WD_REPEATS_1"/>
    <property type="match status" value="5"/>
</dbReference>
<dbReference type="SMART" id="SM00320">
    <property type="entry name" value="WD40"/>
    <property type="match status" value="11"/>
</dbReference>
<feature type="domain" description="Nephrocystin 3-like N-terminal" evidence="6">
    <location>
        <begin position="435"/>
        <end position="596"/>
    </location>
</feature>
<feature type="domain" description="DUF7708" evidence="5">
    <location>
        <begin position="214"/>
        <end position="320"/>
    </location>
</feature>
<dbReference type="Proteomes" id="UP000754883">
    <property type="component" value="Unassembled WGS sequence"/>
</dbReference>
<dbReference type="InterPro" id="IPR020472">
    <property type="entry name" value="WD40_PAC1"/>
</dbReference>
<dbReference type="Pfam" id="PF24883">
    <property type="entry name" value="NPHP3_N"/>
    <property type="match status" value="1"/>
</dbReference>